<sequence>MLLANRLSKINYTKKYPTQSQNSTDNSKGCGKCHLTSLQALTISIINKEVPSKAVPTKIMPVSSKPVIVNPYSFLTFLKIPHTQTTMKGSKEAKATIQRISSSRLNFLRLMPIYAKTPNCAVRKNINNVFNKSMMIFIFSKFIKSILPYFNKFANSTQRKYYV</sequence>
<dbReference type="AlphaFoldDB" id="A0A828QV55"/>
<reference evidence="1 2" key="1">
    <citation type="submission" date="2010-12" db="EMBL/GenBank/DDBJ databases">
        <authorList>
            <person name="Muzny D."/>
            <person name="Qin X."/>
            <person name="Buhay C."/>
            <person name="Dugan-Rocha S."/>
            <person name="Ding Y."/>
            <person name="Chen G."/>
            <person name="Hawes A."/>
            <person name="Holder M."/>
            <person name="Jhangiani S."/>
            <person name="Johnson A."/>
            <person name="Khan Z."/>
            <person name="Li Z."/>
            <person name="Liu W."/>
            <person name="Liu X."/>
            <person name="Perez L."/>
            <person name="Shen H."/>
            <person name="Wang Q."/>
            <person name="Watt J."/>
            <person name="Xi L."/>
            <person name="Xin Y."/>
            <person name="Zhou J."/>
            <person name="Deng J."/>
            <person name="Jiang H."/>
            <person name="Liu Y."/>
            <person name="Qu J."/>
            <person name="Song X.-Z."/>
            <person name="Zhang L."/>
            <person name="Villasana D."/>
            <person name="Johnson A."/>
            <person name="Liu J."/>
            <person name="Liyanage D."/>
            <person name="Lorensuhewa L."/>
            <person name="Robinson T."/>
            <person name="Song A."/>
            <person name="Song B.-B."/>
            <person name="Dinh H."/>
            <person name="Thornton R."/>
            <person name="Coyle M."/>
            <person name="Francisco L."/>
            <person name="Jackson L."/>
            <person name="Javaid M."/>
            <person name="Korchina V."/>
            <person name="Kovar C."/>
            <person name="Mata R."/>
            <person name="Mathew T."/>
            <person name="Ngo R."/>
            <person name="Nguyen L."/>
            <person name="Nguyen N."/>
            <person name="Okwuonu G."/>
            <person name="Ongeri F."/>
            <person name="Pham C."/>
            <person name="Simmons D."/>
            <person name="Wilczek-Boney K."/>
            <person name="Hale W."/>
            <person name="Jakkamsetti A."/>
            <person name="Pham P."/>
            <person name="Ruth R."/>
            <person name="San Lucas F."/>
            <person name="Warren J."/>
            <person name="Zhang J."/>
            <person name="Zhao Z."/>
            <person name="Zhou C."/>
            <person name="Zhu D."/>
            <person name="Lee S."/>
            <person name="Bess C."/>
            <person name="Blankenburg K."/>
            <person name="Forbes L."/>
            <person name="Fu Q."/>
            <person name="Gubbala S."/>
            <person name="Hirani K."/>
            <person name="Jayaseelan J.C."/>
            <person name="Lara F."/>
            <person name="Munidasa M."/>
            <person name="Palculict T."/>
            <person name="Patil S."/>
            <person name="Pu L.-L."/>
            <person name="Saada N."/>
            <person name="Tang L."/>
            <person name="Weissenberger G."/>
            <person name="Zhu Y."/>
            <person name="Hemphill L."/>
            <person name="Shang Y."/>
            <person name="Youmans B."/>
            <person name="Ayvaz T."/>
            <person name="Ross M."/>
            <person name="Santibanez J."/>
            <person name="Aqrawi P."/>
            <person name="Gross S."/>
            <person name="Joshi V."/>
            <person name="Fowler G."/>
            <person name="Nazareth L."/>
            <person name="Reid J."/>
            <person name="Worley K."/>
            <person name="Petrosino J."/>
            <person name="Highlander S."/>
            <person name="Gibbs R."/>
        </authorList>
    </citation>
    <scope>NUCLEOTIDE SEQUENCE [LARGE SCALE GENOMIC DNA]</scope>
    <source>
        <strain evidence="1 2">JV21</strain>
    </source>
</reference>
<gene>
    <name evidence="1" type="ORF">HMPREF9400_1679</name>
</gene>
<accession>A0A828QV55</accession>
<proteinExistence type="predicted"/>
<organism evidence="1 2">
    <name type="scientific">Campylobacter upsaliensis JV21</name>
    <dbReference type="NCBI Taxonomy" id="888826"/>
    <lineage>
        <taxon>Bacteria</taxon>
        <taxon>Pseudomonadati</taxon>
        <taxon>Campylobacterota</taxon>
        <taxon>Epsilonproteobacteria</taxon>
        <taxon>Campylobacterales</taxon>
        <taxon>Campylobacteraceae</taxon>
        <taxon>Campylobacter</taxon>
    </lineage>
</organism>
<evidence type="ECO:0000313" key="1">
    <source>
        <dbReference type="EMBL" id="EFU71079.1"/>
    </source>
</evidence>
<comment type="caution">
    <text evidence="1">The sequence shown here is derived from an EMBL/GenBank/DDBJ whole genome shotgun (WGS) entry which is preliminary data.</text>
</comment>
<dbReference type="EMBL" id="AEPU01000037">
    <property type="protein sequence ID" value="EFU71079.1"/>
    <property type="molecule type" value="Genomic_DNA"/>
</dbReference>
<name>A0A828QV55_CAMUP</name>
<dbReference type="Proteomes" id="UP000005813">
    <property type="component" value="Unassembled WGS sequence"/>
</dbReference>
<evidence type="ECO:0000313" key="2">
    <source>
        <dbReference type="Proteomes" id="UP000005813"/>
    </source>
</evidence>
<protein>
    <submittedName>
        <fullName evidence="1">Uncharacterized protein</fullName>
    </submittedName>
</protein>